<dbReference type="KEGG" id="bfo:118407019"/>
<comment type="similarity">
    <text evidence="1">Belongs to the FAM154 family.</text>
</comment>
<sequence>MVKRCICEICTCGRHRCPHRPAAPIAGRGDQCKLSEYTERYKKHPMMPTASFKPKEEAIRGQGRMEGVTTFKKDYVPYKVTKIALPKAEEYVPIPGNMDLLSSYKQEYIGHTVPVVKPIRHEPQRKIDAGRMDTVPTYKTDYRKWEIQRAAAHIPKAAYRPSEGHMEEMTTFRHDYTRKNIPLTVSFKPLAEAKVSDIPFDDKTEYKTGYVPKPLEPKQQRERELYRPSGVPFDGMTTQKRDFTKKQGPKTESFKPDQIAMQSRDPFQGDTEFKTQFKKWATQPYIPHAGEAYVKPVGEMDLRTTHGLEYRGHVVPPARPARPPSRQRANTAPFEDKTTFKDSFRRWEIERVGPKIHQDAYHRPDVPFEGTTTFRSHYIKHPQAPTQSFKPDLGAYQSEAPFEDRTEYKGSYTPKKADICPAVFLPGSGSGWAYETDDQRGHKLFRRMSQTTKAMEMNTSMMQNSFQETVQPLASTQPQAVMA</sequence>
<dbReference type="GeneID" id="118407019"/>
<accession>C3Y1N6</accession>
<dbReference type="GO" id="GO:0005856">
    <property type="term" value="C:cytoskeleton"/>
    <property type="evidence" value="ECO:0000318"/>
    <property type="project" value="GO_Central"/>
</dbReference>
<dbReference type="eggNOG" id="KOG3708">
    <property type="taxonomic scope" value="Eukaryota"/>
</dbReference>
<dbReference type="GO" id="GO:0008017">
    <property type="term" value="F:microtubule binding"/>
    <property type="evidence" value="ECO:0000318"/>
    <property type="project" value="GO_Central"/>
</dbReference>
<organism>
    <name type="scientific">Branchiostoma floridae</name>
    <name type="common">Florida lancelet</name>
    <name type="synonym">Amphioxus</name>
    <dbReference type="NCBI Taxonomy" id="7739"/>
    <lineage>
        <taxon>Eukaryota</taxon>
        <taxon>Metazoa</taxon>
        <taxon>Chordata</taxon>
        <taxon>Cephalochordata</taxon>
        <taxon>Leptocardii</taxon>
        <taxon>Amphioxiformes</taxon>
        <taxon>Branchiostomatidae</taxon>
        <taxon>Branchiostoma</taxon>
    </lineage>
</organism>
<evidence type="ECO:0000313" key="4">
    <source>
        <dbReference type="Proteomes" id="UP000001554"/>
    </source>
</evidence>
<proteinExistence type="inferred from homology"/>
<reference evidence="4" key="2">
    <citation type="journal article" date="2020" name="Nat. Ecol. Evol.">
        <title>Deeply conserved synteny resolves early events in vertebrate evolution.</title>
        <authorList>
            <person name="Simakov O."/>
            <person name="Marletaz F."/>
            <person name="Yue J.X."/>
            <person name="O'Connell B."/>
            <person name="Jenkins J."/>
            <person name="Brandt A."/>
            <person name="Calef R."/>
            <person name="Tung C.H."/>
            <person name="Huang T.K."/>
            <person name="Schmutz J."/>
            <person name="Satoh N."/>
            <person name="Yu J.K."/>
            <person name="Putnam N.H."/>
            <person name="Green R.E."/>
            <person name="Rokhsar D.S."/>
        </authorList>
    </citation>
    <scope>NUCLEOTIDE SEQUENCE [LARGE SCALE GENOMIC DNA]</scope>
    <source>
        <strain evidence="4">S238N-H82</strain>
    </source>
</reference>
<keyword evidence="4" id="KW-1185">Reference proteome</keyword>
<dbReference type="RefSeq" id="XP_035663329.1">
    <property type="nucleotide sequence ID" value="XM_035807436.1"/>
</dbReference>
<dbReference type="InterPro" id="IPR033336">
    <property type="entry name" value="SAXO1/2"/>
</dbReference>
<evidence type="ECO:0000313" key="3">
    <source>
        <dbReference type="EMBL" id="EEN65776.1"/>
    </source>
</evidence>
<dbReference type="GO" id="GO:0036126">
    <property type="term" value="C:sperm flagellum"/>
    <property type="evidence" value="ECO:0000318"/>
    <property type="project" value="GO_Central"/>
</dbReference>
<gene>
    <name evidence="5" type="primary">LOC118407019</name>
    <name evidence="3" type="ORF">BRAFLDRAFT_122094</name>
</gene>
<reference evidence="5" key="3">
    <citation type="submission" date="2025-04" db="UniProtKB">
        <authorList>
            <consortium name="RefSeq"/>
        </authorList>
    </citation>
    <scope>IDENTIFICATION</scope>
    <source>
        <strain evidence="5">S238N-H82</strain>
        <tissue evidence="5">Testes</tissue>
    </source>
</reference>
<dbReference type="PANTHER" id="PTHR31516">
    <property type="entry name" value="STABILIZER OF AXONEMAL MICROTUBULES 2"/>
    <property type="match status" value="1"/>
</dbReference>
<dbReference type="OrthoDB" id="365640at2759"/>
<evidence type="ECO:0000256" key="1">
    <source>
        <dbReference type="ARBA" id="ARBA00008738"/>
    </source>
</evidence>
<dbReference type="STRING" id="7739.C3Y1N6"/>
<dbReference type="GO" id="GO:0005814">
    <property type="term" value="C:centriole"/>
    <property type="evidence" value="ECO:0000318"/>
    <property type="project" value="GO_Central"/>
</dbReference>
<dbReference type="PANTHER" id="PTHR31516:SF17">
    <property type="entry name" value="STABILIZER OF AXONEMAL MICROTUBULES 2"/>
    <property type="match status" value="1"/>
</dbReference>
<dbReference type="AlphaFoldDB" id="C3Y1N6"/>
<dbReference type="EMBL" id="GG666480">
    <property type="protein sequence ID" value="EEN65776.1"/>
    <property type="molecule type" value="Genomic_DNA"/>
</dbReference>
<reference evidence="3" key="1">
    <citation type="journal article" date="2008" name="Nature">
        <title>The amphioxus genome and the evolution of the chordate karyotype.</title>
        <authorList>
            <consortium name="US DOE Joint Genome Institute (JGI-PGF)"/>
            <person name="Putnam N.H."/>
            <person name="Butts T."/>
            <person name="Ferrier D.E.K."/>
            <person name="Furlong R.F."/>
            <person name="Hellsten U."/>
            <person name="Kawashima T."/>
            <person name="Robinson-Rechavi M."/>
            <person name="Shoguchi E."/>
            <person name="Terry A."/>
            <person name="Yu J.-K."/>
            <person name="Benito-Gutierrez E.L."/>
            <person name="Dubchak I."/>
            <person name="Garcia-Fernandez J."/>
            <person name="Gibson-Brown J.J."/>
            <person name="Grigoriev I.V."/>
            <person name="Horton A.C."/>
            <person name="de Jong P.J."/>
            <person name="Jurka J."/>
            <person name="Kapitonov V.V."/>
            <person name="Kohara Y."/>
            <person name="Kuroki Y."/>
            <person name="Lindquist E."/>
            <person name="Lucas S."/>
            <person name="Osoegawa K."/>
            <person name="Pennacchio L.A."/>
            <person name="Salamov A.A."/>
            <person name="Satou Y."/>
            <person name="Sauka-Spengler T."/>
            <person name="Schmutz J."/>
            <person name="Shin-I T."/>
            <person name="Toyoda A."/>
            <person name="Bronner-Fraser M."/>
            <person name="Fujiyama A."/>
            <person name="Holland L.Z."/>
            <person name="Holland P.W.H."/>
            <person name="Satoh N."/>
            <person name="Rokhsar D.S."/>
        </authorList>
    </citation>
    <scope>NUCLEOTIDE SEQUENCE [LARGE SCALE GENOMIC DNA]</scope>
    <source>
        <strain evidence="3">S238N-H82</strain>
        <tissue evidence="3">Testes</tissue>
    </source>
</reference>
<feature type="region of interest" description="Disordered" evidence="2">
    <location>
        <begin position="228"/>
        <end position="255"/>
    </location>
</feature>
<dbReference type="InParanoid" id="C3Y1N6"/>
<dbReference type="Proteomes" id="UP000001554">
    <property type="component" value="Chromosome 2"/>
</dbReference>
<dbReference type="Pfam" id="PF05217">
    <property type="entry name" value="SAXO1-2"/>
    <property type="match status" value="1"/>
</dbReference>
<name>C3Y1N6_BRAFL</name>
<dbReference type="GO" id="GO:0036064">
    <property type="term" value="C:ciliary basal body"/>
    <property type="evidence" value="ECO:0000318"/>
    <property type="project" value="GO_Central"/>
</dbReference>
<dbReference type="GO" id="GO:0005879">
    <property type="term" value="C:axonemal microtubule"/>
    <property type="evidence" value="ECO:0000318"/>
    <property type="project" value="GO_Central"/>
</dbReference>
<evidence type="ECO:0000313" key="5">
    <source>
        <dbReference type="RefSeq" id="XP_035663329.1"/>
    </source>
</evidence>
<evidence type="ECO:0000256" key="2">
    <source>
        <dbReference type="SAM" id="MobiDB-lite"/>
    </source>
</evidence>
<dbReference type="OMA" id="HVDICPA"/>
<protein>
    <submittedName>
        <fullName evidence="5">Stabilizer of axonemal microtubules 2-like</fullName>
    </submittedName>
</protein>